<dbReference type="SUPFAM" id="SSF46955">
    <property type="entry name" value="Putative DNA-binding domain"/>
    <property type="match status" value="1"/>
</dbReference>
<dbReference type="InterPro" id="IPR052931">
    <property type="entry name" value="Prophage_regulatory_activator"/>
</dbReference>
<dbReference type="PANTHER" id="PTHR36154:SF1">
    <property type="entry name" value="DNA-BINDING TRANSCRIPTIONAL ACTIVATOR ALPA"/>
    <property type="match status" value="1"/>
</dbReference>
<dbReference type="OrthoDB" id="8455288at2"/>
<accession>A0A5P1RCJ3</accession>
<sequence length="63" mass="7173">MTIRLLRRPEVEQLVGLSRSTIYNRLEKGTFPKPVPLGGRLVAWVESDIQAWIQERIEAAGRA</sequence>
<protein>
    <submittedName>
        <fullName evidence="1">AlpA family transcriptional regulator</fullName>
    </submittedName>
</protein>
<gene>
    <name evidence="1" type="ORF">F0U83_11710</name>
</gene>
<dbReference type="Gene3D" id="1.10.238.160">
    <property type="match status" value="1"/>
</dbReference>
<evidence type="ECO:0000313" key="2">
    <source>
        <dbReference type="Proteomes" id="UP000324760"/>
    </source>
</evidence>
<dbReference type="InterPro" id="IPR009061">
    <property type="entry name" value="DNA-bd_dom_put_sf"/>
</dbReference>
<proteinExistence type="predicted"/>
<dbReference type="Proteomes" id="UP000324760">
    <property type="component" value="Chromosome"/>
</dbReference>
<dbReference type="AlphaFoldDB" id="A0A5P1RCJ3"/>
<dbReference type="EMBL" id="CP043869">
    <property type="protein sequence ID" value="QEQ97323.1"/>
    <property type="molecule type" value="Genomic_DNA"/>
</dbReference>
<name>A0A5P1RCJ3_9GAMM</name>
<dbReference type="RefSeq" id="WP_138987035.1">
    <property type="nucleotide sequence ID" value="NZ_CP043869.1"/>
</dbReference>
<dbReference type="PANTHER" id="PTHR36154">
    <property type="entry name" value="DNA-BINDING TRANSCRIPTIONAL ACTIVATOR ALPA"/>
    <property type="match status" value="1"/>
</dbReference>
<keyword evidence="2" id="KW-1185">Reference proteome</keyword>
<reference evidence="1 2" key="1">
    <citation type="journal article" date="2019" name="Biochem. Eng. J.">
        <title>Metabolic engineering of the marine bacteria Neptunomonas concharum for the production of acetoin and meso-2,3-butanediol from acetate.</title>
        <authorList>
            <person name="Li W."/>
            <person name="Pu N."/>
            <person name="Liu C.-X."/>
            <person name="Yuan Q.-P."/>
            <person name="Li Z.-J."/>
        </authorList>
    </citation>
    <scope>NUCLEOTIDE SEQUENCE [LARGE SCALE GENOMIC DNA]</scope>
    <source>
        <strain evidence="1 2">JCM17730</strain>
    </source>
</reference>
<dbReference type="KEGG" id="ncu:F0U83_11710"/>
<evidence type="ECO:0000313" key="1">
    <source>
        <dbReference type="EMBL" id="QEQ97323.1"/>
    </source>
</evidence>
<dbReference type="InterPro" id="IPR010260">
    <property type="entry name" value="AlpA"/>
</dbReference>
<organism evidence="1 2">
    <name type="scientific">Neptunomonas concharum</name>
    <dbReference type="NCBI Taxonomy" id="1031538"/>
    <lineage>
        <taxon>Bacteria</taxon>
        <taxon>Pseudomonadati</taxon>
        <taxon>Pseudomonadota</taxon>
        <taxon>Gammaproteobacteria</taxon>
        <taxon>Oceanospirillales</taxon>
        <taxon>Oceanospirillaceae</taxon>
        <taxon>Neptunomonas</taxon>
    </lineage>
</organism>
<dbReference type="Pfam" id="PF05930">
    <property type="entry name" value="Phage_AlpA"/>
    <property type="match status" value="1"/>
</dbReference>